<evidence type="ECO:0000313" key="2">
    <source>
        <dbReference type="EMBL" id="KAF1833572.1"/>
    </source>
</evidence>
<reference evidence="2" key="1">
    <citation type="submission" date="2020-01" db="EMBL/GenBank/DDBJ databases">
        <authorList>
            <consortium name="DOE Joint Genome Institute"/>
            <person name="Haridas S."/>
            <person name="Albert R."/>
            <person name="Binder M."/>
            <person name="Bloem J."/>
            <person name="Labutti K."/>
            <person name="Salamov A."/>
            <person name="Andreopoulos B."/>
            <person name="Baker S.E."/>
            <person name="Barry K."/>
            <person name="Bills G."/>
            <person name="Bluhm B.H."/>
            <person name="Cannon C."/>
            <person name="Castanera R."/>
            <person name="Culley D.E."/>
            <person name="Daum C."/>
            <person name="Ezra D."/>
            <person name="Gonzalez J.B."/>
            <person name="Henrissat B."/>
            <person name="Kuo A."/>
            <person name="Liang C."/>
            <person name="Lipzen A."/>
            <person name="Lutzoni F."/>
            <person name="Magnuson J."/>
            <person name="Mondo S."/>
            <person name="Nolan M."/>
            <person name="Ohm R."/>
            <person name="Pangilinan J."/>
            <person name="Park H.-J."/>
            <person name="Ramirez L."/>
            <person name="Alfaro M."/>
            <person name="Sun H."/>
            <person name="Tritt A."/>
            <person name="Yoshinaga Y."/>
            <person name="Zwiers L.-H."/>
            <person name="Turgeon B.G."/>
            <person name="Goodwin S.B."/>
            <person name="Spatafora J.W."/>
            <person name="Crous P.W."/>
            <person name="Grigoriev I.V."/>
        </authorList>
    </citation>
    <scope>NUCLEOTIDE SEQUENCE</scope>
    <source>
        <strain evidence="2">P77</strain>
    </source>
</reference>
<dbReference type="EMBL" id="ML975316">
    <property type="protein sequence ID" value="KAF1833572.1"/>
    <property type="molecule type" value="Genomic_DNA"/>
</dbReference>
<organism evidence="2 3">
    <name type="scientific">Decorospora gaudefroyi</name>
    <dbReference type="NCBI Taxonomy" id="184978"/>
    <lineage>
        <taxon>Eukaryota</taxon>
        <taxon>Fungi</taxon>
        <taxon>Dikarya</taxon>
        <taxon>Ascomycota</taxon>
        <taxon>Pezizomycotina</taxon>
        <taxon>Dothideomycetes</taxon>
        <taxon>Pleosporomycetidae</taxon>
        <taxon>Pleosporales</taxon>
        <taxon>Pleosporineae</taxon>
        <taxon>Pleosporaceae</taxon>
        <taxon>Decorospora</taxon>
    </lineage>
</organism>
<dbReference type="AlphaFoldDB" id="A0A6A5KEJ4"/>
<gene>
    <name evidence="2" type="ORF">BDW02DRAFT_598940</name>
</gene>
<keyword evidence="3" id="KW-1185">Reference proteome</keyword>
<sequence>MSNLSDSAIIGIIAITVGLPITVSGTFLANWWWRRYQNRDDKLARDMKEIANGDASPELVERVIQALVELDTERRNALLNELIARNTAAYNQAAAQNLSSFRDRLQLRVSAIQDLELGPVQNQAHGQAQFQPQPQQVALPRMETIQSVQSGRSEYYDAQSIM</sequence>
<feature type="transmembrane region" description="Helical" evidence="1">
    <location>
        <begin position="12"/>
        <end position="33"/>
    </location>
</feature>
<keyword evidence="1" id="KW-0472">Membrane</keyword>
<evidence type="ECO:0000313" key="3">
    <source>
        <dbReference type="Proteomes" id="UP000800040"/>
    </source>
</evidence>
<name>A0A6A5KEJ4_9PLEO</name>
<evidence type="ECO:0000256" key="1">
    <source>
        <dbReference type="SAM" id="Phobius"/>
    </source>
</evidence>
<proteinExistence type="predicted"/>
<dbReference type="Proteomes" id="UP000800040">
    <property type="component" value="Unassembled WGS sequence"/>
</dbReference>
<protein>
    <submittedName>
        <fullName evidence="2">Uncharacterized protein</fullName>
    </submittedName>
</protein>
<keyword evidence="1" id="KW-0812">Transmembrane</keyword>
<keyword evidence="1" id="KW-1133">Transmembrane helix</keyword>
<accession>A0A6A5KEJ4</accession>